<dbReference type="EMBL" id="JBEAFC010000014">
    <property type="protein sequence ID" value="KAL1533324.1"/>
    <property type="molecule type" value="Genomic_DNA"/>
</dbReference>
<comment type="caution">
    <text evidence="1">The sequence shown here is derived from an EMBL/GenBank/DDBJ whole genome shotgun (WGS) entry which is preliminary data.</text>
</comment>
<evidence type="ECO:0000313" key="2">
    <source>
        <dbReference type="Proteomes" id="UP001567538"/>
    </source>
</evidence>
<dbReference type="AlphaFoldDB" id="A0ABD1FNB1"/>
<evidence type="ECO:0000313" key="1">
    <source>
        <dbReference type="EMBL" id="KAL1533324.1"/>
    </source>
</evidence>
<reference evidence="1 2" key="1">
    <citation type="submission" date="2024-06" db="EMBL/GenBank/DDBJ databases">
        <title>A chromosome level genome sequence of Diviner's sage (Salvia divinorum).</title>
        <authorList>
            <person name="Ford S.A."/>
            <person name="Ro D.-K."/>
            <person name="Ness R.W."/>
            <person name="Phillips M.A."/>
        </authorList>
    </citation>
    <scope>NUCLEOTIDE SEQUENCE [LARGE SCALE GENOMIC DNA]</scope>
    <source>
        <strain evidence="1">SAF-2024a</strain>
        <tissue evidence="1">Leaf</tissue>
    </source>
</reference>
<dbReference type="Proteomes" id="UP001567538">
    <property type="component" value="Unassembled WGS sequence"/>
</dbReference>
<gene>
    <name evidence="1" type="ORF">AAHA92_33222</name>
</gene>
<proteinExistence type="predicted"/>
<name>A0ABD1FNB1_SALDI</name>
<accession>A0ABD1FNB1</accession>
<organism evidence="1 2">
    <name type="scientific">Salvia divinorum</name>
    <name type="common">Maria pastora</name>
    <name type="synonym">Diviner's sage</name>
    <dbReference type="NCBI Taxonomy" id="28513"/>
    <lineage>
        <taxon>Eukaryota</taxon>
        <taxon>Viridiplantae</taxon>
        <taxon>Streptophyta</taxon>
        <taxon>Embryophyta</taxon>
        <taxon>Tracheophyta</taxon>
        <taxon>Spermatophyta</taxon>
        <taxon>Magnoliopsida</taxon>
        <taxon>eudicotyledons</taxon>
        <taxon>Gunneridae</taxon>
        <taxon>Pentapetalae</taxon>
        <taxon>asterids</taxon>
        <taxon>lamiids</taxon>
        <taxon>Lamiales</taxon>
        <taxon>Lamiaceae</taxon>
        <taxon>Nepetoideae</taxon>
        <taxon>Mentheae</taxon>
        <taxon>Salviinae</taxon>
        <taxon>Salvia</taxon>
        <taxon>Salvia subgen. Calosphace</taxon>
    </lineage>
</organism>
<keyword evidence="2" id="KW-1185">Reference proteome</keyword>
<sequence length="111" mass="13061">MFQQSLQSKVTQHMTIHGYLTFVLYRQQEFLQPVVLELLDDGRLAILNDPLVFCCLDSDFIRKSGYGVRQSLNHRPLRENLILLRIYFSMEGEERHQDNQNLGEAHFILLP</sequence>
<protein>
    <submittedName>
        <fullName evidence="1">Snurportin-1 protein</fullName>
    </submittedName>
</protein>